<dbReference type="PANTHER" id="PTHR31449:SF3">
    <property type="entry name" value="UPF0598 PROTEIN C8ORF82"/>
    <property type="match status" value="1"/>
</dbReference>
<dbReference type="InterPro" id="IPR028108">
    <property type="entry name" value="DUF4505"/>
</dbReference>
<evidence type="ECO:0000256" key="1">
    <source>
        <dbReference type="ARBA" id="ARBA00006322"/>
    </source>
</evidence>
<reference evidence="2" key="1">
    <citation type="submission" date="2021-01" db="EMBL/GenBank/DDBJ databases">
        <authorList>
            <person name="Corre E."/>
            <person name="Pelletier E."/>
            <person name="Niang G."/>
            <person name="Scheremetjew M."/>
            <person name="Finn R."/>
            <person name="Kale V."/>
            <person name="Holt S."/>
            <person name="Cochrane G."/>
            <person name="Meng A."/>
            <person name="Brown T."/>
            <person name="Cohen L."/>
        </authorList>
    </citation>
    <scope>NUCLEOTIDE SEQUENCE</scope>
    <source>
        <strain evidence="2">Pop2</strain>
    </source>
</reference>
<organism evidence="2">
    <name type="scientific">Ditylum brightwellii</name>
    <dbReference type="NCBI Taxonomy" id="49249"/>
    <lineage>
        <taxon>Eukaryota</taxon>
        <taxon>Sar</taxon>
        <taxon>Stramenopiles</taxon>
        <taxon>Ochrophyta</taxon>
        <taxon>Bacillariophyta</taxon>
        <taxon>Mediophyceae</taxon>
        <taxon>Lithodesmiophycidae</taxon>
        <taxon>Lithodesmiales</taxon>
        <taxon>Lithodesmiaceae</taxon>
        <taxon>Ditylum</taxon>
    </lineage>
</organism>
<dbReference type="Pfam" id="PF14956">
    <property type="entry name" value="DUF4505"/>
    <property type="match status" value="2"/>
</dbReference>
<comment type="similarity">
    <text evidence="1">Belongs to the UPF0598 family.</text>
</comment>
<name>A0A7S1YU05_9STRA</name>
<dbReference type="AlphaFoldDB" id="A0A7S1YU05"/>
<dbReference type="PANTHER" id="PTHR31449">
    <property type="entry name" value="UPF0598 PROTEIN C8ORF82"/>
    <property type="match status" value="1"/>
</dbReference>
<sequence>MQMAALLRQQITKVIDTRRRSWHVSYNPSGALAISFAQLKSSPLFVITTSSSSSKSLTPSLLSQTTTKKLTRRMNATVTVSSSRYYSQRSVQYRNVQIDNGTKNNHCRHRHQQQTQKLKQSYIEKWHESTVKPSQFYEQHAKAGKRQKNYFYSVDLQGRVFLEETLPKNIATSIKSPQFLDFFYKRMKRVSSKEVQSLTMNDEPSPATTVSTTVTTTASLNSKSDNDNSNVSEPGIESDYPFVSPCGLYELNFVRPADSVIVFQYLQEKKMNNQEDRLEDARELELVFAATLSQPFSPCKLALSKRSGRLYHELITSLDSDNHADGRGNDKDAKAHQALNSKFTKQKDVGQRKKNPLITPLHNSDGSRIVEYGLIRSSLAVKLSENIVPYEKGKKRNGDDDNKKIFSEKRKDEEYSEMAFICFKTGKQYPIFYLPKESEPGPWSLPFEEEEG</sequence>
<accession>A0A7S1YU05</accession>
<dbReference type="EMBL" id="HBGN01008428">
    <property type="protein sequence ID" value="CAD9319409.1"/>
    <property type="molecule type" value="Transcribed_RNA"/>
</dbReference>
<evidence type="ECO:0000313" key="2">
    <source>
        <dbReference type="EMBL" id="CAD9319409.1"/>
    </source>
</evidence>
<proteinExistence type="inferred from homology"/>
<protein>
    <submittedName>
        <fullName evidence="2">Uncharacterized protein</fullName>
    </submittedName>
</protein>
<gene>
    <name evidence="2" type="ORF">DBRI1063_LOCUS5398</name>
</gene>